<evidence type="ECO:0000313" key="1">
    <source>
        <dbReference type="EMBL" id="TFK68912.1"/>
    </source>
</evidence>
<reference evidence="1 2" key="1">
    <citation type="journal article" date="2019" name="Nat. Ecol. Evol.">
        <title>Megaphylogeny resolves global patterns of mushroom evolution.</title>
        <authorList>
            <person name="Varga T."/>
            <person name="Krizsan K."/>
            <person name="Foldi C."/>
            <person name="Dima B."/>
            <person name="Sanchez-Garcia M."/>
            <person name="Sanchez-Ramirez S."/>
            <person name="Szollosi G.J."/>
            <person name="Szarkandi J.G."/>
            <person name="Papp V."/>
            <person name="Albert L."/>
            <person name="Andreopoulos W."/>
            <person name="Angelini C."/>
            <person name="Antonin V."/>
            <person name="Barry K.W."/>
            <person name="Bougher N.L."/>
            <person name="Buchanan P."/>
            <person name="Buyck B."/>
            <person name="Bense V."/>
            <person name="Catcheside P."/>
            <person name="Chovatia M."/>
            <person name="Cooper J."/>
            <person name="Damon W."/>
            <person name="Desjardin D."/>
            <person name="Finy P."/>
            <person name="Geml J."/>
            <person name="Haridas S."/>
            <person name="Hughes K."/>
            <person name="Justo A."/>
            <person name="Karasinski D."/>
            <person name="Kautmanova I."/>
            <person name="Kiss B."/>
            <person name="Kocsube S."/>
            <person name="Kotiranta H."/>
            <person name="LaButti K.M."/>
            <person name="Lechner B.E."/>
            <person name="Liimatainen K."/>
            <person name="Lipzen A."/>
            <person name="Lukacs Z."/>
            <person name="Mihaltcheva S."/>
            <person name="Morgado L.N."/>
            <person name="Niskanen T."/>
            <person name="Noordeloos M.E."/>
            <person name="Ohm R.A."/>
            <person name="Ortiz-Santana B."/>
            <person name="Ovrebo C."/>
            <person name="Racz N."/>
            <person name="Riley R."/>
            <person name="Savchenko A."/>
            <person name="Shiryaev A."/>
            <person name="Soop K."/>
            <person name="Spirin V."/>
            <person name="Szebenyi C."/>
            <person name="Tomsovsky M."/>
            <person name="Tulloss R.E."/>
            <person name="Uehling J."/>
            <person name="Grigoriev I.V."/>
            <person name="Vagvolgyi C."/>
            <person name="Papp T."/>
            <person name="Martin F.M."/>
            <person name="Miettinen O."/>
            <person name="Hibbett D.S."/>
            <person name="Nagy L.G."/>
        </authorList>
    </citation>
    <scope>NUCLEOTIDE SEQUENCE [LARGE SCALE GENOMIC DNA]</scope>
    <source>
        <strain evidence="1 2">NL-1719</strain>
    </source>
</reference>
<dbReference type="EMBL" id="ML208341">
    <property type="protein sequence ID" value="TFK68912.1"/>
    <property type="molecule type" value="Genomic_DNA"/>
</dbReference>
<proteinExistence type="predicted"/>
<gene>
    <name evidence="1" type="ORF">BDN72DRAFT_959938</name>
</gene>
<accession>A0ACD3ATP1</accession>
<evidence type="ECO:0000313" key="2">
    <source>
        <dbReference type="Proteomes" id="UP000308600"/>
    </source>
</evidence>
<protein>
    <submittedName>
        <fullName evidence="1">MFS general substrate transporter</fullName>
    </submittedName>
</protein>
<sequence>MSTDRRSSNSGSPVHEEVNGKMIPEKDLDRIPDGGLRAWFTVFGGWLIYFCGLGYFNAYGVFQDFYVREFLTNKTPSDIAWIGSFQIALQFFLGIPVGMAFDAGYFHHLMITGSILYCFSLFMLSLAQPGHFYQVFLAQGVGMGLGQAMTFLPAVSVLAHHFSRRRGFAMGVMLSGASIGGIVLPIMLNKLVFGPQGFALGVRTSAGVVTGLMAMANILMRTRPEVLKASASERSDVRRISFTDLLRDLPYMTCVAAGVLVTLGLFYPIFYMQLFSIKHGIDEDIAFYTVSFINAGGVIGRLLPNFLADLFGSYNVSIPITFLCSLSVLLLLGIHEIAGVVIVSIFYGAMNGAYISLTPALLSELSNEVSEVGTRMGLWFSFVAIAALFGQPINGALLTEEFLWNRGTIFSGVCVSAGGLMLILSRFLFLNRTKKSHPA</sequence>
<name>A0ACD3ATP1_9AGAR</name>
<dbReference type="Proteomes" id="UP000308600">
    <property type="component" value="Unassembled WGS sequence"/>
</dbReference>
<keyword evidence="2" id="KW-1185">Reference proteome</keyword>
<organism evidence="1 2">
    <name type="scientific">Pluteus cervinus</name>
    <dbReference type="NCBI Taxonomy" id="181527"/>
    <lineage>
        <taxon>Eukaryota</taxon>
        <taxon>Fungi</taxon>
        <taxon>Dikarya</taxon>
        <taxon>Basidiomycota</taxon>
        <taxon>Agaricomycotina</taxon>
        <taxon>Agaricomycetes</taxon>
        <taxon>Agaricomycetidae</taxon>
        <taxon>Agaricales</taxon>
        <taxon>Pluteineae</taxon>
        <taxon>Pluteaceae</taxon>
        <taxon>Pluteus</taxon>
    </lineage>
</organism>